<keyword evidence="6 9" id="KW-1133">Transmembrane helix</keyword>
<dbReference type="RefSeq" id="WP_265093077.1">
    <property type="nucleotide sequence ID" value="NZ_CP009225.1"/>
</dbReference>
<comment type="similarity">
    <text evidence="2">Belongs to the TrkH potassium transport family.</text>
</comment>
<evidence type="ECO:0000256" key="6">
    <source>
        <dbReference type="ARBA" id="ARBA00022989"/>
    </source>
</evidence>
<keyword evidence="7" id="KW-0406">Ion transport</keyword>
<dbReference type="Proteomes" id="UP000033052">
    <property type="component" value="Chromosome"/>
</dbReference>
<gene>
    <name evidence="10" type="primary">trkG</name>
    <name evidence="10" type="ORF">CLSPO_c16370</name>
</gene>
<evidence type="ECO:0000256" key="2">
    <source>
        <dbReference type="ARBA" id="ARBA00009137"/>
    </source>
</evidence>
<proteinExistence type="inferred from homology"/>
<evidence type="ECO:0000256" key="9">
    <source>
        <dbReference type="SAM" id="Phobius"/>
    </source>
</evidence>
<evidence type="ECO:0000313" key="11">
    <source>
        <dbReference type="Proteomes" id="UP000033052"/>
    </source>
</evidence>
<feature type="transmembrane region" description="Helical" evidence="9">
    <location>
        <begin position="81"/>
        <end position="101"/>
    </location>
</feature>
<reference evidence="10 11" key="1">
    <citation type="journal article" date="2015" name="PLoS ONE">
        <title>A universal mariner transposon system for forward genetic studies in the genus clostridium.</title>
        <authorList>
            <person name="Zhang Y."/>
            <person name="Grosse-Honebrink A."/>
            <person name="Minton N.P."/>
        </authorList>
    </citation>
    <scope>NUCLEOTIDE SEQUENCE [LARGE SCALE GENOMIC DNA]</scope>
    <source>
        <strain evidence="10 11">NCIMB 10696</strain>
    </source>
</reference>
<evidence type="ECO:0000256" key="1">
    <source>
        <dbReference type="ARBA" id="ARBA00004651"/>
    </source>
</evidence>
<keyword evidence="3" id="KW-0813">Transport</keyword>
<feature type="transmembrane region" description="Helical" evidence="9">
    <location>
        <begin position="242"/>
        <end position="262"/>
    </location>
</feature>
<feature type="transmembrane region" description="Helical" evidence="9">
    <location>
        <begin position="14"/>
        <end position="39"/>
    </location>
</feature>
<dbReference type="GO" id="GO:0030001">
    <property type="term" value="P:metal ion transport"/>
    <property type="evidence" value="ECO:0007669"/>
    <property type="project" value="UniProtKB-ARBA"/>
</dbReference>
<dbReference type="GO" id="GO:0005886">
    <property type="term" value="C:plasma membrane"/>
    <property type="evidence" value="ECO:0007669"/>
    <property type="project" value="UniProtKB-SubCell"/>
</dbReference>
<evidence type="ECO:0000256" key="4">
    <source>
        <dbReference type="ARBA" id="ARBA00022475"/>
    </source>
</evidence>
<keyword evidence="4" id="KW-1003">Cell membrane</keyword>
<dbReference type="EMBL" id="CP009225">
    <property type="protein sequence ID" value="AKC62357.1"/>
    <property type="molecule type" value="Genomic_DNA"/>
</dbReference>
<dbReference type="PANTHER" id="PTHR32024:SF2">
    <property type="entry name" value="TRK SYSTEM POTASSIUM UPTAKE PROTEIN TRKG-RELATED"/>
    <property type="match status" value="1"/>
</dbReference>
<feature type="transmembrane region" description="Helical" evidence="9">
    <location>
        <begin position="188"/>
        <end position="205"/>
    </location>
</feature>
<protein>
    <submittedName>
        <fullName evidence="10">Trk system potassium uptake protein TrkG</fullName>
    </submittedName>
</protein>
<comment type="subcellular location">
    <subcellularLocation>
        <location evidence="1">Cell membrane</location>
        <topology evidence="1">Multi-pass membrane protein</topology>
    </subcellularLocation>
</comment>
<dbReference type="GeneID" id="92938346"/>
<dbReference type="Pfam" id="PF02386">
    <property type="entry name" value="TrkH"/>
    <property type="match status" value="1"/>
</dbReference>
<evidence type="ECO:0000256" key="8">
    <source>
        <dbReference type="ARBA" id="ARBA00023136"/>
    </source>
</evidence>
<evidence type="ECO:0000256" key="3">
    <source>
        <dbReference type="ARBA" id="ARBA00022448"/>
    </source>
</evidence>
<keyword evidence="5 9" id="KW-0812">Transmembrane</keyword>
<dbReference type="GO" id="GO:0008324">
    <property type="term" value="F:monoatomic cation transmembrane transporter activity"/>
    <property type="evidence" value="ECO:0007669"/>
    <property type="project" value="InterPro"/>
</dbReference>
<accession>A0A7U4JNF2</accession>
<organism evidence="10 11">
    <name type="scientific">Clostridium sporogenes</name>
    <dbReference type="NCBI Taxonomy" id="1509"/>
    <lineage>
        <taxon>Bacteria</taxon>
        <taxon>Bacillati</taxon>
        <taxon>Bacillota</taxon>
        <taxon>Clostridia</taxon>
        <taxon>Eubacteriales</taxon>
        <taxon>Clostridiaceae</taxon>
        <taxon>Clostridium</taxon>
    </lineage>
</organism>
<evidence type="ECO:0000256" key="7">
    <source>
        <dbReference type="ARBA" id="ARBA00023065"/>
    </source>
</evidence>
<evidence type="ECO:0000313" key="10">
    <source>
        <dbReference type="EMBL" id="AKC62357.1"/>
    </source>
</evidence>
<feature type="transmembrane region" description="Helical" evidence="9">
    <location>
        <begin position="332"/>
        <end position="354"/>
    </location>
</feature>
<name>A0A7U4JNF2_CLOSG</name>
<evidence type="ECO:0000256" key="5">
    <source>
        <dbReference type="ARBA" id="ARBA00022692"/>
    </source>
</evidence>
<dbReference type="KEGG" id="cld:CLSPO_c16370"/>
<feature type="transmembrane region" description="Helical" evidence="9">
    <location>
        <begin position="45"/>
        <end position="69"/>
    </location>
</feature>
<sequence length="394" mass="43992">MKSRSSIFKNNKIILRYIGILTIIIGIIVLLPLIVIIAYPNESKYAIDFIIPSIIAISIGFMLSYFIKLDKNQKLSMGQDTIIVVIVWILASFFSAIPFIISKQLNFTQAYFEAVSGWTTTGLSVVDVEVTPKIYLMHRSIMQFFGGVGLVLVMVSALSETFGMNLYSSEGHSDKLLPNLLRSSRMIMSIYVGYIIAGTVLYYIFGMPLFDGINHSIAALSTGGFGIKRDSVGAYKSFSIELITIILMILGTTNFAAHLLLVRGKFKKFFKIGEVRFMFLLLGVSIPLATFFSLKNIYGGFSKAFRISAFQMVSALSTTGFSTVSFNNWNSFSIFTMIILMIIGGGAGSTAGGIKIYRVYLMVKTFLWNLKKKFMPEHMVNENFVFRPEGKIYI</sequence>
<dbReference type="AlphaFoldDB" id="A0A7U4JNF2"/>
<feature type="transmembrane region" description="Helical" evidence="9">
    <location>
        <begin position="274"/>
        <end position="294"/>
    </location>
</feature>
<keyword evidence="8 9" id="KW-0472">Membrane</keyword>
<feature type="transmembrane region" description="Helical" evidence="9">
    <location>
        <begin position="141"/>
        <end position="167"/>
    </location>
</feature>
<dbReference type="InterPro" id="IPR003445">
    <property type="entry name" value="Cat_transpt"/>
</dbReference>
<dbReference type="PANTHER" id="PTHR32024">
    <property type="entry name" value="TRK SYSTEM POTASSIUM UPTAKE PROTEIN TRKG-RELATED"/>
    <property type="match status" value="1"/>
</dbReference>